<reference evidence="1 2" key="1">
    <citation type="submission" date="2022-08" db="EMBL/GenBank/DDBJ databases">
        <title>Whole genome sequencing-based tracing of a 2022 introduction and outbreak of Xanthomonas hortorum pv. pelargonii.</title>
        <authorList>
            <person name="Iruegas-Bocardo F."/>
            <person name="Weisberg A.K."/>
            <person name="Riutta E.R."/>
            <person name="Kilday K."/>
            <person name="Bonkowski J.C."/>
            <person name="Creswell T."/>
            <person name="Daughtrey M.L."/>
            <person name="Rane K."/>
            <person name="Grunwald N.J."/>
            <person name="Chang J.H."/>
            <person name="Putnam M.L."/>
        </authorList>
    </citation>
    <scope>NUCLEOTIDE SEQUENCE [LARGE SCALE GENOMIC DNA]</scope>
    <source>
        <strain evidence="1 2">22-323</strain>
    </source>
</reference>
<keyword evidence="2" id="KW-1185">Reference proteome</keyword>
<dbReference type="Proteomes" id="UP001302716">
    <property type="component" value="Chromosome"/>
</dbReference>
<name>A0AAU0BCY7_9XANT</name>
<evidence type="ECO:0008006" key="3">
    <source>
        <dbReference type="Google" id="ProtNLM"/>
    </source>
</evidence>
<accession>A0AAU0BCY7</accession>
<dbReference type="RefSeq" id="WP_316697100.1">
    <property type="nucleotide sequence ID" value="NZ_CP103836.1"/>
</dbReference>
<protein>
    <recommendedName>
        <fullName evidence="3">N-acetyltransferase domain-containing protein</fullName>
    </recommendedName>
</protein>
<gene>
    <name evidence="1" type="ORF">NYR97_06110</name>
</gene>
<sequence length="147" mass="16267">MNIPISHSSKITFAGRSGQPYEFVPQHGFPASDCYGSEKDVAVCTFETMSLSTQALHVEHFAVTKAMAGRGYGERCLRDFAEMIQAQMPLVSEITFDLVRSLSGSDIARLAKAREALFQRLGAIQIGVRSPNQWCHVVSATWPRSSW</sequence>
<evidence type="ECO:0000313" key="2">
    <source>
        <dbReference type="Proteomes" id="UP001302716"/>
    </source>
</evidence>
<dbReference type="EMBL" id="CP103836">
    <property type="protein sequence ID" value="WOB50954.1"/>
    <property type="molecule type" value="Genomic_DNA"/>
</dbReference>
<evidence type="ECO:0000313" key="1">
    <source>
        <dbReference type="EMBL" id="WOB50954.1"/>
    </source>
</evidence>
<dbReference type="AlphaFoldDB" id="A0AAU0BCY7"/>
<dbReference type="Gene3D" id="3.40.630.30">
    <property type="match status" value="1"/>
</dbReference>
<proteinExistence type="predicted"/>
<organism evidence="1 2">
    <name type="scientific">Xanthomonas hydrangeae</name>
    <dbReference type="NCBI Taxonomy" id="2775159"/>
    <lineage>
        <taxon>Bacteria</taxon>
        <taxon>Pseudomonadati</taxon>
        <taxon>Pseudomonadota</taxon>
        <taxon>Gammaproteobacteria</taxon>
        <taxon>Lysobacterales</taxon>
        <taxon>Lysobacteraceae</taxon>
        <taxon>Xanthomonas</taxon>
    </lineage>
</organism>